<dbReference type="KEGG" id="grs:C7S20_11885"/>
<organism evidence="2 3">
    <name type="scientific">Christiangramia fulva</name>
    <dbReference type="NCBI Taxonomy" id="2126553"/>
    <lineage>
        <taxon>Bacteria</taxon>
        <taxon>Pseudomonadati</taxon>
        <taxon>Bacteroidota</taxon>
        <taxon>Flavobacteriia</taxon>
        <taxon>Flavobacteriales</taxon>
        <taxon>Flavobacteriaceae</taxon>
        <taxon>Christiangramia</taxon>
    </lineage>
</organism>
<proteinExistence type="predicted"/>
<accession>A0A2R3Z6K8</accession>
<name>A0A2R3Z6K8_9FLAO</name>
<feature type="domain" description="CHAD" evidence="1">
    <location>
        <begin position="4"/>
        <end position="289"/>
    </location>
</feature>
<protein>
    <recommendedName>
        <fullName evidence="1">CHAD domain-containing protein</fullName>
    </recommendedName>
</protein>
<reference evidence="3" key="1">
    <citation type="submission" date="2018-03" db="EMBL/GenBank/DDBJ databases">
        <title>Gramella fulva sp. nov., isolated from a dry surface of tidal flat.</title>
        <authorList>
            <person name="Hwang S.H."/>
            <person name="Hwang W.M."/>
            <person name="Kang K."/>
            <person name="Ahn T.-Y."/>
        </authorList>
    </citation>
    <scope>NUCLEOTIDE SEQUENCE [LARGE SCALE GENOMIC DNA]</scope>
    <source>
        <strain evidence="3">SH35</strain>
    </source>
</reference>
<evidence type="ECO:0000313" key="2">
    <source>
        <dbReference type="EMBL" id="AVR45895.1"/>
    </source>
</evidence>
<sequence>MNYKLQPGLSLKKNIVTVAEDEVNASLKSIDEMNIHEAVHNIRKRFKKIRALARLVRDEMGEENYKNINIFYRDFGRELSELRDLTAHLETIQALRQSYGDHLYANFFNSLTKEIQALRDKLEEELKEKKFFSEYIPRQLRLASKKKVTWPVEKDDIQIILPSIKRVYKRGRKAMLKAEEEPTAAVYHEWRKRVKYLWYQLRLLEDAWPNLFDAWEDEVHSLANFLGDDHDLVVLKEKIENGSLEIPDKQKELLLAIIKKSSENLRKKAHEIGKLIYAEEPKTFKNRIKNYAENGWK</sequence>
<dbReference type="OrthoDB" id="9810907at2"/>
<dbReference type="AlphaFoldDB" id="A0A2R3Z6K8"/>
<dbReference type="Gene3D" id="1.40.20.10">
    <property type="entry name" value="CHAD domain"/>
    <property type="match status" value="1"/>
</dbReference>
<dbReference type="PANTHER" id="PTHR39339:SF1">
    <property type="entry name" value="CHAD DOMAIN-CONTAINING PROTEIN"/>
    <property type="match status" value="1"/>
</dbReference>
<dbReference type="InterPro" id="IPR038186">
    <property type="entry name" value="CHAD_dom_sf"/>
</dbReference>
<dbReference type="PROSITE" id="PS51708">
    <property type="entry name" value="CHAD"/>
    <property type="match status" value="1"/>
</dbReference>
<evidence type="ECO:0000259" key="1">
    <source>
        <dbReference type="PROSITE" id="PS51708"/>
    </source>
</evidence>
<dbReference type="EMBL" id="CP028136">
    <property type="protein sequence ID" value="AVR45895.1"/>
    <property type="molecule type" value="Genomic_DNA"/>
</dbReference>
<dbReference type="InterPro" id="IPR007899">
    <property type="entry name" value="CHAD_dom"/>
</dbReference>
<dbReference type="RefSeq" id="WP_107012670.1">
    <property type="nucleotide sequence ID" value="NZ_CP028136.1"/>
</dbReference>
<dbReference type="Proteomes" id="UP000241507">
    <property type="component" value="Chromosome"/>
</dbReference>
<dbReference type="PANTHER" id="PTHR39339">
    <property type="entry name" value="SLR1444 PROTEIN"/>
    <property type="match status" value="1"/>
</dbReference>
<gene>
    <name evidence="2" type="ORF">C7S20_11885</name>
</gene>
<evidence type="ECO:0000313" key="3">
    <source>
        <dbReference type="Proteomes" id="UP000241507"/>
    </source>
</evidence>
<keyword evidence="3" id="KW-1185">Reference proteome</keyword>
<dbReference type="SMART" id="SM00880">
    <property type="entry name" value="CHAD"/>
    <property type="match status" value="1"/>
</dbReference>
<dbReference type="Pfam" id="PF05235">
    <property type="entry name" value="CHAD"/>
    <property type="match status" value="1"/>
</dbReference>